<protein>
    <recommendedName>
        <fullName evidence="9">Carbohydrate sulfotransferase</fullName>
        <ecNumber evidence="9">2.8.2.-</ecNumber>
    </recommendedName>
</protein>
<keyword evidence="9" id="KW-0735">Signal-anchor</keyword>
<dbReference type="OMA" id="CDINYET"/>
<accession>A0A553PFR6</accession>
<evidence type="ECO:0000256" key="9">
    <source>
        <dbReference type="RuleBase" id="RU364020"/>
    </source>
</evidence>
<dbReference type="Pfam" id="PF03567">
    <property type="entry name" value="Sulfotransfer_2"/>
    <property type="match status" value="1"/>
</dbReference>
<dbReference type="Proteomes" id="UP000318571">
    <property type="component" value="Chromosome 5"/>
</dbReference>
<comment type="subcellular location">
    <subcellularLocation>
        <location evidence="1 9">Golgi apparatus membrane</location>
        <topology evidence="1 9">Single-pass type II membrane protein</topology>
    </subcellularLocation>
</comment>
<dbReference type="STRING" id="6832.A0A553PFR6"/>
<evidence type="ECO:0000256" key="4">
    <source>
        <dbReference type="ARBA" id="ARBA00022692"/>
    </source>
</evidence>
<evidence type="ECO:0000256" key="2">
    <source>
        <dbReference type="ARBA" id="ARBA00006339"/>
    </source>
</evidence>
<comment type="caution">
    <text evidence="10">The sequence shown here is derived from an EMBL/GenBank/DDBJ whole genome shotgun (WGS) entry which is preliminary data.</text>
</comment>
<keyword evidence="4" id="KW-0812">Transmembrane</keyword>
<evidence type="ECO:0000256" key="3">
    <source>
        <dbReference type="ARBA" id="ARBA00022679"/>
    </source>
</evidence>
<name>A0A553PFR6_TIGCA</name>
<evidence type="ECO:0000256" key="1">
    <source>
        <dbReference type="ARBA" id="ARBA00004323"/>
    </source>
</evidence>
<dbReference type="InterPro" id="IPR005331">
    <property type="entry name" value="Sulfotransferase"/>
</dbReference>
<keyword evidence="6 9" id="KW-0333">Golgi apparatus</keyword>
<dbReference type="EMBL" id="VCGU01000004">
    <property type="protein sequence ID" value="TRY76522.1"/>
    <property type="molecule type" value="Genomic_DNA"/>
</dbReference>
<reference evidence="10 11" key="1">
    <citation type="journal article" date="2018" name="Nat. Ecol. Evol.">
        <title>Genomic signatures of mitonuclear coevolution across populations of Tigriopus californicus.</title>
        <authorList>
            <person name="Barreto F.S."/>
            <person name="Watson E.T."/>
            <person name="Lima T.G."/>
            <person name="Willett C.S."/>
            <person name="Edmands S."/>
            <person name="Li W."/>
            <person name="Burton R.S."/>
        </authorList>
    </citation>
    <scope>NUCLEOTIDE SEQUENCE [LARGE SCALE GENOMIC DNA]</scope>
    <source>
        <strain evidence="10 11">San Diego</strain>
    </source>
</reference>
<comment type="similarity">
    <text evidence="2 9">Belongs to the sulfotransferase 2 family.</text>
</comment>
<dbReference type="InterPro" id="IPR018011">
    <property type="entry name" value="Carb_sulfotrans_8-10"/>
</dbReference>
<keyword evidence="7" id="KW-0472">Membrane</keyword>
<keyword evidence="5" id="KW-1133">Transmembrane helix</keyword>
<evidence type="ECO:0000256" key="5">
    <source>
        <dbReference type="ARBA" id="ARBA00022989"/>
    </source>
</evidence>
<organism evidence="10 11">
    <name type="scientific">Tigriopus californicus</name>
    <name type="common">Marine copepod</name>
    <dbReference type="NCBI Taxonomy" id="6832"/>
    <lineage>
        <taxon>Eukaryota</taxon>
        <taxon>Metazoa</taxon>
        <taxon>Ecdysozoa</taxon>
        <taxon>Arthropoda</taxon>
        <taxon>Crustacea</taxon>
        <taxon>Multicrustacea</taxon>
        <taxon>Hexanauplia</taxon>
        <taxon>Copepoda</taxon>
        <taxon>Harpacticoida</taxon>
        <taxon>Harpacticidae</taxon>
        <taxon>Tigriopus</taxon>
    </lineage>
</organism>
<dbReference type="PANTHER" id="PTHR12137">
    <property type="entry name" value="CARBOHYDRATE SULFOTRANSFERASE"/>
    <property type="match status" value="1"/>
</dbReference>
<evidence type="ECO:0000313" key="11">
    <source>
        <dbReference type="Proteomes" id="UP000318571"/>
    </source>
</evidence>
<evidence type="ECO:0000313" key="10">
    <source>
        <dbReference type="EMBL" id="TRY76522.1"/>
    </source>
</evidence>
<sequence length="227" mass="26555">MISKFTFRPVSSVYERYSKEVKGIKSFIIVRHPFNRLVSAFRDKIERYHTPELKDDFYYKVYGGPIVGRFRKAALRRFGSDFFSEANHFGAPVPVSNGRRNAKLPSFWEFVQYVKACRVSRMDEHFRPIYDFCSPCDINYETVIHFENLSEESKYLKGVLDPFGATAEAQIEWANPNLTGLKLDDLTTLYFQTLSSEDIIALYKIYELDMKMFGYSFHLKNITLPQP</sequence>
<dbReference type="GO" id="GO:0000139">
    <property type="term" value="C:Golgi membrane"/>
    <property type="evidence" value="ECO:0007669"/>
    <property type="project" value="UniProtKB-SubCell"/>
</dbReference>
<dbReference type="EC" id="2.8.2.-" evidence="9"/>
<gene>
    <name evidence="10" type="ORF">TCAL_13639</name>
</gene>
<keyword evidence="3 9" id="KW-0808">Transferase</keyword>
<keyword evidence="9" id="KW-0119">Carbohydrate metabolism</keyword>
<evidence type="ECO:0000256" key="6">
    <source>
        <dbReference type="ARBA" id="ARBA00023034"/>
    </source>
</evidence>
<dbReference type="GO" id="GO:0008146">
    <property type="term" value="F:sulfotransferase activity"/>
    <property type="evidence" value="ECO:0007669"/>
    <property type="project" value="InterPro"/>
</dbReference>
<keyword evidence="8 9" id="KW-0325">Glycoprotein</keyword>
<evidence type="ECO:0000256" key="7">
    <source>
        <dbReference type="ARBA" id="ARBA00023136"/>
    </source>
</evidence>
<proteinExistence type="inferred from homology"/>
<keyword evidence="11" id="KW-1185">Reference proteome</keyword>
<dbReference type="PANTHER" id="PTHR12137:SF54">
    <property type="entry name" value="CARBOHYDRATE SULFOTRANSFERASE"/>
    <property type="match status" value="1"/>
</dbReference>
<dbReference type="AlphaFoldDB" id="A0A553PFR6"/>
<dbReference type="GO" id="GO:0016051">
    <property type="term" value="P:carbohydrate biosynthetic process"/>
    <property type="evidence" value="ECO:0007669"/>
    <property type="project" value="InterPro"/>
</dbReference>
<evidence type="ECO:0000256" key="8">
    <source>
        <dbReference type="ARBA" id="ARBA00023180"/>
    </source>
</evidence>